<dbReference type="RefSeq" id="WP_143372634.1">
    <property type="nucleotide sequence ID" value="NZ_VJVZ01000003.1"/>
</dbReference>
<dbReference type="Proteomes" id="UP000320643">
    <property type="component" value="Unassembled WGS sequence"/>
</dbReference>
<feature type="region of interest" description="Disordered" evidence="1">
    <location>
        <begin position="260"/>
        <end position="292"/>
    </location>
</feature>
<sequence>MIGHVSIGSSFYHCISYCLEDKKELSEQEKIELGLHDHLQHRERAEVLEYNKCFGNKHELTEQFNDVRKLSRRVEKPMLHLSLRLAPGETLTKEQLTEVGRACAKEFGIADNQYICVLHKDTKEQHIHIAANRVGFNGKVASDSNSYKRMAELCRSLEKKYGLQEVLSPRAFLSPKDRLLPRHDSRKDKLKSDIQQTLKQVNSYAAFERQMKELGYKVLKSRGISFIDDRKVKIKGSEVGFSLAKIEKVLSLKQQLAVKKASESKKRDNDSRPSFTSFNSQQQNNNQQSYAKENTAEAIASQISGLIGQLLNPEYVSDYIDPELLKQGKKKNKKPRIR</sequence>
<dbReference type="AlphaFoldDB" id="A0A552V663"/>
<evidence type="ECO:0000259" key="2">
    <source>
        <dbReference type="Pfam" id="PF03432"/>
    </source>
</evidence>
<feature type="compositionally biased region" description="Low complexity" evidence="1">
    <location>
        <begin position="274"/>
        <end position="289"/>
    </location>
</feature>
<keyword evidence="4" id="KW-1185">Reference proteome</keyword>
<comment type="caution">
    <text evidence="3">The sequence shown here is derived from an EMBL/GenBank/DDBJ whole genome shotgun (WGS) entry which is preliminary data.</text>
</comment>
<dbReference type="OrthoDB" id="915634at2"/>
<gene>
    <name evidence="3" type="ORF">FMM05_07040</name>
</gene>
<organism evidence="3 4">
    <name type="scientific">Flavobacterium zepuense</name>
    <dbReference type="NCBI Taxonomy" id="2593302"/>
    <lineage>
        <taxon>Bacteria</taxon>
        <taxon>Pseudomonadati</taxon>
        <taxon>Bacteroidota</taxon>
        <taxon>Flavobacteriia</taxon>
        <taxon>Flavobacteriales</taxon>
        <taxon>Flavobacteriaceae</taxon>
        <taxon>Flavobacterium</taxon>
    </lineage>
</organism>
<evidence type="ECO:0000256" key="1">
    <source>
        <dbReference type="SAM" id="MobiDB-lite"/>
    </source>
</evidence>
<evidence type="ECO:0000313" key="3">
    <source>
        <dbReference type="EMBL" id="TRW25970.1"/>
    </source>
</evidence>
<accession>A0A552V663</accession>
<evidence type="ECO:0000313" key="4">
    <source>
        <dbReference type="Proteomes" id="UP000320643"/>
    </source>
</evidence>
<dbReference type="InterPro" id="IPR005094">
    <property type="entry name" value="Endonuclease_MobA/VirD2"/>
</dbReference>
<name>A0A552V663_9FLAO</name>
<feature type="domain" description="MobA/VirD2-like nuclease" evidence="2">
    <location>
        <begin position="41"/>
        <end position="163"/>
    </location>
</feature>
<protein>
    <submittedName>
        <fullName evidence="3">Relaxase</fullName>
    </submittedName>
</protein>
<feature type="compositionally biased region" description="Basic and acidic residues" evidence="1">
    <location>
        <begin position="260"/>
        <end position="271"/>
    </location>
</feature>
<proteinExistence type="predicted"/>
<dbReference type="Pfam" id="PF03432">
    <property type="entry name" value="Relaxase"/>
    <property type="match status" value="1"/>
</dbReference>
<reference evidence="3 4" key="1">
    <citation type="submission" date="2019-07" db="EMBL/GenBank/DDBJ databases">
        <title>Flavobacterium sp. nov., isolated from glacier ice.</title>
        <authorList>
            <person name="Liu Q."/>
            <person name="Xin Y.-H."/>
        </authorList>
    </citation>
    <scope>NUCLEOTIDE SEQUENCE [LARGE SCALE GENOMIC DNA]</scope>
    <source>
        <strain evidence="3 4">ZT4R6</strain>
    </source>
</reference>
<dbReference type="EMBL" id="VJVZ01000003">
    <property type="protein sequence ID" value="TRW25970.1"/>
    <property type="molecule type" value="Genomic_DNA"/>
</dbReference>